<reference evidence="2 3" key="1">
    <citation type="submission" date="2016-10" db="EMBL/GenBank/DDBJ databases">
        <authorList>
            <person name="Varghese N."/>
            <person name="Submissions S."/>
        </authorList>
    </citation>
    <scope>NUCLEOTIDE SEQUENCE [LARGE SCALE GENOMIC DNA]</scope>
    <source>
        <strain evidence="2 3">DSM 11449</strain>
    </source>
</reference>
<evidence type="ECO:0000313" key="2">
    <source>
        <dbReference type="EMBL" id="SDX00762.1"/>
    </source>
</evidence>
<organism evidence="2 3">
    <name type="scientific">Capnocytophaga granulosa</name>
    <dbReference type="NCBI Taxonomy" id="45242"/>
    <lineage>
        <taxon>Bacteria</taxon>
        <taxon>Pseudomonadati</taxon>
        <taxon>Bacteroidota</taxon>
        <taxon>Flavobacteriia</taxon>
        <taxon>Flavobacteriales</taxon>
        <taxon>Flavobacteriaceae</taxon>
        <taxon>Capnocytophaga</taxon>
    </lineage>
</organism>
<keyword evidence="1" id="KW-1133">Transmembrane helix</keyword>
<sequence length="179" mass="21167">MNRNINILWLVVIIPISIFIGYITNSYYFFDISKEINLIELANLLVSIFIVFYFSYHLQKQMEKDKIEKDFIINKMLPLLKECEFLKNSIENNNLNRTKINNSLKEISNTIYYSVKFSNICGKKLREEELRKSQIEIKKSITGGQLKNNKYVLQDNSAINKLQNFEEKIISEIVRVNKI</sequence>
<keyword evidence="1" id="KW-0472">Membrane</keyword>
<dbReference type="RefSeq" id="WP_016419264.1">
    <property type="nucleotide sequence ID" value="NZ_FNND01000006.1"/>
</dbReference>
<feature type="transmembrane region" description="Helical" evidence="1">
    <location>
        <begin position="7"/>
        <end position="30"/>
    </location>
</feature>
<dbReference type="AlphaFoldDB" id="A0A1H2Y6D6"/>
<evidence type="ECO:0000256" key="1">
    <source>
        <dbReference type="SAM" id="Phobius"/>
    </source>
</evidence>
<keyword evidence="3" id="KW-1185">Reference proteome</keyword>
<dbReference type="GeneID" id="85018204"/>
<comment type="caution">
    <text evidence="2">The sequence shown here is derived from an EMBL/GenBank/DDBJ whole genome shotgun (WGS) entry which is preliminary data.</text>
</comment>
<keyword evidence="1" id="KW-0812">Transmembrane</keyword>
<evidence type="ECO:0000313" key="3">
    <source>
        <dbReference type="Proteomes" id="UP000182771"/>
    </source>
</evidence>
<name>A0A1H2Y6D6_9FLAO</name>
<dbReference type="Proteomes" id="UP000182771">
    <property type="component" value="Unassembled WGS sequence"/>
</dbReference>
<proteinExistence type="predicted"/>
<dbReference type="EMBL" id="FNND01000006">
    <property type="protein sequence ID" value="SDX00762.1"/>
    <property type="molecule type" value="Genomic_DNA"/>
</dbReference>
<accession>A0A1H2Y6D6</accession>
<protein>
    <submittedName>
        <fullName evidence="2">Uncharacterized protein</fullName>
    </submittedName>
</protein>
<feature type="transmembrane region" description="Helical" evidence="1">
    <location>
        <begin position="36"/>
        <end position="56"/>
    </location>
</feature>
<gene>
    <name evidence="2" type="ORF">SAMN05444420_106126</name>
</gene>